<organism evidence="3 4">
    <name type="scientific">Gadus morhua</name>
    <name type="common">Atlantic cod</name>
    <dbReference type="NCBI Taxonomy" id="8049"/>
    <lineage>
        <taxon>Eukaryota</taxon>
        <taxon>Metazoa</taxon>
        <taxon>Chordata</taxon>
        <taxon>Craniata</taxon>
        <taxon>Vertebrata</taxon>
        <taxon>Euteleostomi</taxon>
        <taxon>Actinopterygii</taxon>
        <taxon>Neopterygii</taxon>
        <taxon>Teleostei</taxon>
        <taxon>Neoteleostei</taxon>
        <taxon>Acanthomorphata</taxon>
        <taxon>Zeiogadaria</taxon>
        <taxon>Gadariae</taxon>
        <taxon>Gadiformes</taxon>
        <taxon>Gadoidei</taxon>
        <taxon>Gadidae</taxon>
        <taxon>Gadus</taxon>
    </lineage>
</organism>
<dbReference type="PANTHER" id="PTHR15758:SF2">
    <property type="entry name" value="BCL-2-LIKE PROTEIN 13"/>
    <property type="match status" value="1"/>
</dbReference>
<reference evidence="3" key="1">
    <citation type="submission" date="2025-08" db="UniProtKB">
        <authorList>
            <consortium name="Ensembl"/>
        </authorList>
    </citation>
    <scope>IDENTIFICATION</scope>
</reference>
<keyword evidence="2" id="KW-0812">Transmembrane</keyword>
<dbReference type="GO" id="GO:0042981">
    <property type="term" value="P:regulation of apoptotic process"/>
    <property type="evidence" value="ECO:0007669"/>
    <property type="project" value="InterPro"/>
</dbReference>
<dbReference type="Proteomes" id="UP000694546">
    <property type="component" value="Chromosome 9"/>
</dbReference>
<dbReference type="AlphaFoldDB" id="A0A8C4Z3W8"/>
<dbReference type="InterPro" id="IPR042398">
    <property type="entry name" value="BCL2L13"/>
</dbReference>
<keyword evidence="2" id="KW-1133">Transmembrane helix</keyword>
<accession>A0A8C4Z3W8</accession>
<dbReference type="SUPFAM" id="SSF56854">
    <property type="entry name" value="Bcl-2 inhibitors of programmed cell death"/>
    <property type="match status" value="1"/>
</dbReference>
<keyword evidence="2" id="KW-0472">Membrane</keyword>
<dbReference type="GO" id="GO:0006915">
    <property type="term" value="P:apoptotic process"/>
    <property type="evidence" value="ECO:0007669"/>
    <property type="project" value="InterPro"/>
</dbReference>
<dbReference type="GO" id="GO:0016020">
    <property type="term" value="C:membrane"/>
    <property type="evidence" value="ECO:0007669"/>
    <property type="project" value="TreeGrafter"/>
</dbReference>
<feature type="compositionally biased region" description="Polar residues" evidence="1">
    <location>
        <begin position="431"/>
        <end position="446"/>
    </location>
</feature>
<dbReference type="GO" id="GO:0005739">
    <property type="term" value="C:mitochondrion"/>
    <property type="evidence" value="ECO:0007669"/>
    <property type="project" value="TreeGrafter"/>
</dbReference>
<gene>
    <name evidence="3" type="primary">bcl2l13</name>
</gene>
<dbReference type="InterPro" id="IPR036834">
    <property type="entry name" value="Bcl-2-like_sf"/>
</dbReference>
<evidence type="ECO:0000313" key="4">
    <source>
        <dbReference type="Proteomes" id="UP000694546"/>
    </source>
</evidence>
<protein>
    <submittedName>
        <fullName evidence="3">BCL2 like 13</fullName>
    </submittedName>
</protein>
<dbReference type="Ensembl" id="ENSGMOT00000005383.2">
    <property type="protein sequence ID" value="ENSGMOP00000005226.2"/>
    <property type="gene ID" value="ENSGMOG00000004932.2"/>
</dbReference>
<evidence type="ECO:0000256" key="2">
    <source>
        <dbReference type="SAM" id="Phobius"/>
    </source>
</evidence>
<feature type="region of interest" description="Disordered" evidence="1">
    <location>
        <begin position="276"/>
        <end position="302"/>
    </location>
</feature>
<proteinExistence type="predicted"/>
<dbReference type="GeneTree" id="ENSGT00390000015552"/>
<evidence type="ECO:0000256" key="1">
    <source>
        <dbReference type="SAM" id="MobiDB-lite"/>
    </source>
</evidence>
<feature type="region of interest" description="Disordered" evidence="1">
    <location>
        <begin position="428"/>
        <end position="477"/>
    </location>
</feature>
<feature type="transmembrane region" description="Helical" evidence="2">
    <location>
        <begin position="512"/>
        <end position="535"/>
    </location>
</feature>
<keyword evidence="4" id="KW-1185">Reference proteome</keyword>
<dbReference type="PANTHER" id="PTHR15758">
    <property type="entry name" value="BCL-2-LIKE PROTEIN 13"/>
    <property type="match status" value="1"/>
</dbReference>
<sequence length="538" mass="57164">MAASGSTSPPITVPYGFHYETKYVVLNYLGLLPTRSHGSTAAQGERECNILETEREKNRAMKGQIENELRQLEDEIAASFSSTGFDRLSSPVFCPLNPEGSIEDCLAALGDRVAKDLGSRLATAVHTLLSSSLDYQSFRETTLAVSIHTQGGWDEVLVPLVMLQALQSEGTALASLLTMGVRYLEEAEADYIIQQGGWATVFTLAEEEEPGVTIAGDSNDIYILSGEQHSDQLSTPPSLFCAEDNGSGPSSWQTESLPASLAGHESWAHIAMTDPEDAKSLDSNEGAALAEERSDNNSSNSDIVHVEREEAELLEEAGGAAEEPGLQESMMSVLGTESDLAELRAQFRDASVTLGEPVLLEAPEILLTGPSLASSEPEPRHQDHHAAETVAPHVGSEPTPLAVIAIEPDPEPEVQHAAGLALGELAAPSPTMETSTPASMEPQPSQKPAPEAERDEVPLQAEEPQAGVQIVEDPESVVPKAAPLTPAVPEAPVEARPIKPVEQLEPEPDSEFPVLLFGGAVVALAAVAAYGALAYRRK</sequence>
<reference evidence="3" key="2">
    <citation type="submission" date="2025-09" db="UniProtKB">
        <authorList>
            <consortium name="Ensembl"/>
        </authorList>
    </citation>
    <scope>IDENTIFICATION</scope>
</reference>
<evidence type="ECO:0000313" key="3">
    <source>
        <dbReference type="Ensembl" id="ENSGMOP00000005226.2"/>
    </source>
</evidence>
<name>A0A8C4Z3W8_GADMO</name>